<protein>
    <submittedName>
        <fullName evidence="2">Uncharacterized protein</fullName>
    </submittedName>
</protein>
<organism evidence="2 3">
    <name type="scientific">Chiloscyllium punctatum</name>
    <name type="common">Brownbanded bambooshark</name>
    <name type="synonym">Hemiscyllium punctatum</name>
    <dbReference type="NCBI Taxonomy" id="137246"/>
    <lineage>
        <taxon>Eukaryota</taxon>
        <taxon>Metazoa</taxon>
        <taxon>Chordata</taxon>
        <taxon>Craniata</taxon>
        <taxon>Vertebrata</taxon>
        <taxon>Chondrichthyes</taxon>
        <taxon>Elasmobranchii</taxon>
        <taxon>Galeomorphii</taxon>
        <taxon>Galeoidea</taxon>
        <taxon>Orectolobiformes</taxon>
        <taxon>Hemiscylliidae</taxon>
        <taxon>Chiloscyllium</taxon>
    </lineage>
</organism>
<evidence type="ECO:0000313" key="3">
    <source>
        <dbReference type="Proteomes" id="UP000287033"/>
    </source>
</evidence>
<dbReference type="Proteomes" id="UP000287033">
    <property type="component" value="Unassembled WGS sequence"/>
</dbReference>
<feature type="compositionally biased region" description="Basic and acidic residues" evidence="1">
    <location>
        <begin position="126"/>
        <end position="135"/>
    </location>
</feature>
<feature type="region of interest" description="Disordered" evidence="1">
    <location>
        <begin position="50"/>
        <end position="200"/>
    </location>
</feature>
<reference evidence="2 3" key="1">
    <citation type="journal article" date="2018" name="Nat. Ecol. Evol.">
        <title>Shark genomes provide insights into elasmobranch evolution and the origin of vertebrates.</title>
        <authorList>
            <person name="Hara Y"/>
            <person name="Yamaguchi K"/>
            <person name="Onimaru K"/>
            <person name="Kadota M"/>
            <person name="Koyanagi M"/>
            <person name="Keeley SD"/>
            <person name="Tatsumi K"/>
            <person name="Tanaka K"/>
            <person name="Motone F"/>
            <person name="Kageyama Y"/>
            <person name="Nozu R"/>
            <person name="Adachi N"/>
            <person name="Nishimura O"/>
            <person name="Nakagawa R"/>
            <person name="Tanegashima C"/>
            <person name="Kiyatake I"/>
            <person name="Matsumoto R"/>
            <person name="Murakumo K"/>
            <person name="Nishida K"/>
            <person name="Terakita A"/>
            <person name="Kuratani S"/>
            <person name="Sato K"/>
            <person name="Hyodo S Kuraku.S."/>
        </authorList>
    </citation>
    <scope>NUCLEOTIDE SEQUENCE [LARGE SCALE GENOMIC DNA]</scope>
</reference>
<dbReference type="OrthoDB" id="10549136at2759"/>
<gene>
    <name evidence="2" type="ORF">chiPu_0006447</name>
</gene>
<evidence type="ECO:0000256" key="1">
    <source>
        <dbReference type="SAM" id="MobiDB-lite"/>
    </source>
</evidence>
<name>A0A401SCA6_CHIPU</name>
<accession>A0A401SCA6</accession>
<keyword evidence="3" id="KW-1185">Reference proteome</keyword>
<dbReference type="EMBL" id="BEZZ01000188">
    <property type="protein sequence ID" value="GCC28021.1"/>
    <property type="molecule type" value="Genomic_DNA"/>
</dbReference>
<proteinExistence type="predicted"/>
<dbReference type="AlphaFoldDB" id="A0A401SCA6"/>
<dbReference type="OMA" id="KWERPRC"/>
<evidence type="ECO:0000313" key="2">
    <source>
        <dbReference type="EMBL" id="GCC28021.1"/>
    </source>
</evidence>
<comment type="caution">
    <text evidence="2">The sequence shown here is derived from an EMBL/GenBank/DDBJ whole genome shotgun (WGS) entry which is preliminary data.</text>
</comment>
<sequence>MLEDFYSDFFPTPLTRLAAPQLRESCEQPAASRRASEAVRRAAPLFGEPFVKEALSPQDGGSPAHSGKTGGSAGPGLSVESGDQPAAGKVPGPRCWAAPPPKAASARTPSPDLVVPDSDDMEEAEENRSKWERPRCPPAAVREGPPITSLRTQGADDASARLVPAAREAPNHKEDLMGPASPAVSQENEAVSGDCGVTSFPHSVTELQDQVVIEYWLPEE</sequence>